<dbReference type="InterPro" id="IPR028082">
    <property type="entry name" value="Peripla_BP_I"/>
</dbReference>
<dbReference type="AlphaFoldDB" id="A0A6J6HX82"/>
<evidence type="ECO:0000256" key="2">
    <source>
        <dbReference type="ARBA" id="ARBA00022729"/>
    </source>
</evidence>
<protein>
    <submittedName>
        <fullName evidence="5">Unannotated protein</fullName>
    </submittedName>
</protein>
<dbReference type="InterPro" id="IPR028081">
    <property type="entry name" value="Leu-bd"/>
</dbReference>
<dbReference type="PANTHER" id="PTHR47151">
    <property type="entry name" value="LEU/ILE/VAL-BINDING ABC TRANSPORTER SUBUNIT"/>
    <property type="match status" value="1"/>
</dbReference>
<dbReference type="PANTHER" id="PTHR47151:SF2">
    <property type="entry name" value="AMINO ACID BINDING PROTEIN"/>
    <property type="match status" value="1"/>
</dbReference>
<dbReference type="CDD" id="cd06342">
    <property type="entry name" value="PBP1_ABC_LIVBP-like"/>
    <property type="match status" value="1"/>
</dbReference>
<sequence length="420" mass="42833">MDVGLTSLARCPRDTPAFFCPLGKVFAMTKTSKILALCALVSLAVAGCSSSSSDSNAAATPALTGTVRIGVEAPISGDQAETGKGMINGAQLAADQLNAKGGINGKKVVIVPIDDAADAVVGVKAATAAIKAGLDGVVGPYNSGAGAKTLPLYIKAGLTPIRLTSNSTTTNGLGYTLQPMDYQIVPVATDAVTKWLKAKTAVLVFDSTPGYTATIDAKLKASLEKAGVTVKANVGITPGAKSYASQVKAAAALNPDVVYLVMYSPEAGSIAKTMYDTKVPAKCVADYAADDPIFVTTAGIPAAKACPVIGVPSPSEFPNGPEFVSQYKAAFGEEPGTWSPYTFDSLNLLAKAAEDTGGFNAKKLKANLDAVKGWEGVTGSVTIDAANGNRDPATLVVLDVTEAGELQIDKAWSKAVGADY</sequence>
<organism evidence="5">
    <name type="scientific">freshwater metagenome</name>
    <dbReference type="NCBI Taxonomy" id="449393"/>
    <lineage>
        <taxon>unclassified sequences</taxon>
        <taxon>metagenomes</taxon>
        <taxon>ecological metagenomes</taxon>
    </lineage>
</organism>
<feature type="domain" description="Leucine-binding protein" evidence="4">
    <location>
        <begin position="66"/>
        <end position="389"/>
    </location>
</feature>
<keyword evidence="3" id="KW-0029">Amino-acid transport</keyword>
<evidence type="ECO:0000313" key="5">
    <source>
        <dbReference type="EMBL" id="CAB4618582.1"/>
    </source>
</evidence>
<evidence type="ECO:0000259" key="4">
    <source>
        <dbReference type="Pfam" id="PF13458"/>
    </source>
</evidence>
<reference evidence="5" key="1">
    <citation type="submission" date="2020-05" db="EMBL/GenBank/DDBJ databases">
        <authorList>
            <person name="Chiriac C."/>
            <person name="Salcher M."/>
            <person name="Ghai R."/>
            <person name="Kavagutti S V."/>
        </authorList>
    </citation>
    <scope>NUCLEOTIDE SEQUENCE</scope>
</reference>
<accession>A0A6J6HX82</accession>
<dbReference type="SUPFAM" id="SSF53822">
    <property type="entry name" value="Periplasmic binding protein-like I"/>
    <property type="match status" value="1"/>
</dbReference>
<dbReference type="Gene3D" id="3.40.50.2300">
    <property type="match status" value="2"/>
</dbReference>
<keyword evidence="1" id="KW-0813">Transport</keyword>
<proteinExistence type="predicted"/>
<gene>
    <name evidence="5" type="ORF">UFOPK1939_00390</name>
</gene>
<evidence type="ECO:0000256" key="3">
    <source>
        <dbReference type="ARBA" id="ARBA00022970"/>
    </source>
</evidence>
<keyword evidence="2" id="KW-0732">Signal</keyword>
<dbReference type="PRINTS" id="PR00337">
    <property type="entry name" value="LEUILEVALBP"/>
</dbReference>
<dbReference type="EMBL" id="CAEZVF010000038">
    <property type="protein sequence ID" value="CAB4618582.1"/>
    <property type="molecule type" value="Genomic_DNA"/>
</dbReference>
<evidence type="ECO:0000256" key="1">
    <source>
        <dbReference type="ARBA" id="ARBA00022448"/>
    </source>
</evidence>
<dbReference type="GO" id="GO:0006865">
    <property type="term" value="P:amino acid transport"/>
    <property type="evidence" value="ECO:0007669"/>
    <property type="project" value="UniProtKB-KW"/>
</dbReference>
<name>A0A6J6HX82_9ZZZZ</name>
<dbReference type="InterPro" id="IPR000709">
    <property type="entry name" value="Leu_Ile_Val-bd"/>
</dbReference>
<dbReference type="Pfam" id="PF13458">
    <property type="entry name" value="Peripla_BP_6"/>
    <property type="match status" value="1"/>
</dbReference>